<protein>
    <recommendedName>
        <fullName evidence="1">arginine--tRNA ligase</fullName>
        <ecNumber evidence="1">6.1.1.19</ecNumber>
    </recommendedName>
</protein>
<dbReference type="InterPro" id="IPR009080">
    <property type="entry name" value="tRNAsynth_Ia_anticodon-bd"/>
</dbReference>
<dbReference type="Gene3D" id="3.30.1360.70">
    <property type="entry name" value="Arginyl tRNA synthetase N-terminal domain"/>
    <property type="match status" value="1"/>
</dbReference>
<comment type="catalytic activity">
    <reaction evidence="2">
        <text>tRNA(Arg) + L-arginine + ATP = L-arginyl-tRNA(Arg) + AMP + diphosphate</text>
        <dbReference type="Rhea" id="RHEA:20301"/>
        <dbReference type="Rhea" id="RHEA-COMP:9658"/>
        <dbReference type="Rhea" id="RHEA-COMP:9673"/>
        <dbReference type="ChEBI" id="CHEBI:30616"/>
        <dbReference type="ChEBI" id="CHEBI:32682"/>
        <dbReference type="ChEBI" id="CHEBI:33019"/>
        <dbReference type="ChEBI" id="CHEBI:78442"/>
        <dbReference type="ChEBI" id="CHEBI:78513"/>
        <dbReference type="ChEBI" id="CHEBI:456215"/>
        <dbReference type="EC" id="6.1.1.19"/>
    </reaction>
</comment>
<dbReference type="GO" id="GO:0005524">
    <property type="term" value="F:ATP binding"/>
    <property type="evidence" value="ECO:0007669"/>
    <property type="project" value="InterPro"/>
</dbReference>
<reference evidence="5 6" key="1">
    <citation type="journal article" date="2018" name="Mol. Plant">
        <title>The genome of Artemisia annua provides insight into the evolution of Asteraceae family and artemisinin biosynthesis.</title>
        <authorList>
            <person name="Shen Q."/>
            <person name="Zhang L."/>
            <person name="Liao Z."/>
            <person name="Wang S."/>
            <person name="Yan T."/>
            <person name="Shi P."/>
            <person name="Liu M."/>
            <person name="Fu X."/>
            <person name="Pan Q."/>
            <person name="Wang Y."/>
            <person name="Lv Z."/>
            <person name="Lu X."/>
            <person name="Zhang F."/>
            <person name="Jiang W."/>
            <person name="Ma Y."/>
            <person name="Chen M."/>
            <person name="Hao X."/>
            <person name="Li L."/>
            <person name="Tang Y."/>
            <person name="Lv G."/>
            <person name="Zhou Y."/>
            <person name="Sun X."/>
            <person name="Brodelius P.E."/>
            <person name="Rose J.K.C."/>
            <person name="Tang K."/>
        </authorList>
    </citation>
    <scope>NUCLEOTIDE SEQUENCE [LARGE SCALE GENOMIC DNA]</scope>
    <source>
        <strain evidence="6">cv. Huhao1</strain>
        <tissue evidence="5">Leaf</tissue>
    </source>
</reference>
<evidence type="ECO:0000256" key="2">
    <source>
        <dbReference type="ARBA" id="ARBA00049339"/>
    </source>
</evidence>
<dbReference type="InterPro" id="IPR036643">
    <property type="entry name" value="RNApol_insert_sf"/>
</dbReference>
<dbReference type="Gene3D" id="1.10.730.10">
    <property type="entry name" value="Isoleucyl-tRNA Synthetase, Domain 1"/>
    <property type="match status" value="1"/>
</dbReference>
<dbReference type="Proteomes" id="UP000245207">
    <property type="component" value="Unassembled WGS sequence"/>
</dbReference>
<dbReference type="Pfam" id="PF05746">
    <property type="entry name" value="DALR_1"/>
    <property type="match status" value="1"/>
</dbReference>
<dbReference type="PANTHER" id="PTHR11956">
    <property type="entry name" value="ARGINYL-TRNA SYNTHETASE"/>
    <property type="match status" value="1"/>
</dbReference>
<keyword evidence="3" id="KW-1133">Transmembrane helix</keyword>
<gene>
    <name evidence="5" type="ORF">CTI12_AA003580</name>
</gene>
<dbReference type="InterPro" id="IPR001278">
    <property type="entry name" value="Arg-tRNA-ligase"/>
</dbReference>
<dbReference type="AlphaFoldDB" id="A0A2U1QMN2"/>
<accession>A0A2U1QMN2</accession>
<evidence type="ECO:0000313" key="6">
    <source>
        <dbReference type="Proteomes" id="UP000245207"/>
    </source>
</evidence>
<dbReference type="SUPFAM" id="SSF47323">
    <property type="entry name" value="Anticodon-binding domain of a subclass of class I aminoacyl-tRNA synthetases"/>
    <property type="match status" value="1"/>
</dbReference>
<dbReference type="PANTHER" id="PTHR11956:SF5">
    <property type="entry name" value="ARGININE--TRNA LIGASE, CYTOPLASMIC"/>
    <property type="match status" value="1"/>
</dbReference>
<evidence type="ECO:0000256" key="3">
    <source>
        <dbReference type="SAM" id="Phobius"/>
    </source>
</evidence>
<dbReference type="GO" id="GO:0006420">
    <property type="term" value="P:arginyl-tRNA aminoacylation"/>
    <property type="evidence" value="ECO:0007669"/>
    <property type="project" value="InterPro"/>
</dbReference>
<dbReference type="OrthoDB" id="4927890at2759"/>
<feature type="transmembrane region" description="Helical" evidence="3">
    <location>
        <begin position="39"/>
        <end position="56"/>
    </location>
</feature>
<dbReference type="InterPro" id="IPR036695">
    <property type="entry name" value="Arg-tRNA-synth_N_sf"/>
</dbReference>
<evidence type="ECO:0000259" key="4">
    <source>
        <dbReference type="SMART" id="SM00836"/>
    </source>
</evidence>
<dbReference type="Pfam" id="PF20241">
    <property type="entry name" value="DUF6598"/>
    <property type="match status" value="1"/>
</dbReference>
<dbReference type="Gene3D" id="2.170.120.12">
    <property type="entry name" value="DNA-directed RNA polymerase, insert domain"/>
    <property type="match status" value="1"/>
</dbReference>
<evidence type="ECO:0000256" key="1">
    <source>
        <dbReference type="ARBA" id="ARBA00012837"/>
    </source>
</evidence>
<dbReference type="InterPro" id="IPR046533">
    <property type="entry name" value="DUF6598"/>
</dbReference>
<keyword evidence="6" id="KW-1185">Reference proteome</keyword>
<feature type="transmembrane region" description="Helical" evidence="3">
    <location>
        <begin position="63"/>
        <end position="86"/>
    </location>
</feature>
<dbReference type="STRING" id="35608.A0A2U1QMN2"/>
<dbReference type="EC" id="6.1.1.19" evidence="1"/>
<dbReference type="InterPro" id="IPR008909">
    <property type="entry name" value="DALR_anticod-bd"/>
</dbReference>
<dbReference type="SUPFAM" id="SSF56553">
    <property type="entry name" value="Insert subdomain of RNA polymerase alpha subunit"/>
    <property type="match status" value="1"/>
</dbReference>
<organism evidence="5 6">
    <name type="scientific">Artemisia annua</name>
    <name type="common">Sweet wormwood</name>
    <dbReference type="NCBI Taxonomy" id="35608"/>
    <lineage>
        <taxon>Eukaryota</taxon>
        <taxon>Viridiplantae</taxon>
        <taxon>Streptophyta</taxon>
        <taxon>Embryophyta</taxon>
        <taxon>Tracheophyta</taxon>
        <taxon>Spermatophyta</taxon>
        <taxon>Magnoliopsida</taxon>
        <taxon>eudicotyledons</taxon>
        <taxon>Gunneridae</taxon>
        <taxon>Pentapetalae</taxon>
        <taxon>asterids</taxon>
        <taxon>campanulids</taxon>
        <taxon>Asterales</taxon>
        <taxon>Asteraceae</taxon>
        <taxon>Asteroideae</taxon>
        <taxon>Anthemideae</taxon>
        <taxon>Artemisiinae</taxon>
        <taxon>Artemisia</taxon>
    </lineage>
</organism>
<feature type="domain" description="DALR anticodon binding" evidence="4">
    <location>
        <begin position="718"/>
        <end position="807"/>
    </location>
</feature>
<dbReference type="GO" id="GO:0004814">
    <property type="term" value="F:arginine-tRNA ligase activity"/>
    <property type="evidence" value="ECO:0007669"/>
    <property type="project" value="UniProtKB-EC"/>
</dbReference>
<keyword evidence="3" id="KW-0812">Transmembrane</keyword>
<dbReference type="SMART" id="SM00836">
    <property type="entry name" value="DALR_1"/>
    <property type="match status" value="1"/>
</dbReference>
<keyword evidence="3" id="KW-0472">Membrane</keyword>
<name>A0A2U1QMN2_ARTAN</name>
<dbReference type="EMBL" id="PKPP01000028">
    <property type="protein sequence ID" value="PWA99248.1"/>
    <property type="molecule type" value="Genomic_DNA"/>
</dbReference>
<evidence type="ECO:0000313" key="5">
    <source>
        <dbReference type="EMBL" id="PWA99248.1"/>
    </source>
</evidence>
<dbReference type="GO" id="GO:0005737">
    <property type="term" value="C:cytoplasm"/>
    <property type="evidence" value="ECO:0007669"/>
    <property type="project" value="InterPro"/>
</dbReference>
<sequence length="1162" mass="132227">MATEKVLVQSSSSVQQDEVLANRLGLVPIKVDPRLFDNFISHIAFILFLSDFLLNISEVDCAYLVSVLAYFAIWSAFACSFGASFLEDNAIFYGFPSIRSGSYSEIGPRRSMEDEHGAELKQKLCLQLNLLDYAVVYKETAGLRTSRVRSWDQSHTQTWEAVPFLCNVRQGVMVACHFSLLFLTFFDVATILAEIGEPICMLVAEGVHLKCAQPIVNREEPLSIAGNGTASTSSTMRRREWKCWCITNDEASQPHGHGLQVPGPFIPPVGARVMSLTDGISKATANKIKRCKMDSFPGLIFWGQLETKYIGGLPMEWSKKGSRLCSKHISFGAHVGSACYYVFLISFVELLLQSFTSVDAIPTYRKELNLWRWFSISKNISTRGTVKQQQYTLGGAWHQDGVDERDRPNVKQILTTSYSNLLASKVKDACLNTTFKENTHVTGVEPKEYRNKCVNGINTWFNQFTILIQRSLKERKHETFNPLRVFQVLAAPLLAGFMWWHSDYRDIQDRLGLLFFIAIFHKLIEECYACRLVARCFKELQDYAFVRPLKGDARTKHGDYVCLSVLEACEELRDSDPYLFDKKSPRAIAENIMGGIRNRNGIFSMINQRSIRVHDAGMITFRLDGSWIAHVQHIFFHVYAFTNDVCRSGISDYQADIMVYVGPHLMRKSLSSDQVRNLKQVFNVLGMQVNDGFESVEKVGLFFSFQCCYNVLISASVLLALSCSCPKQALAGKERELGLHLVEFTGVVEKACRNFVPHLLCEYLFDLSKLFMSYHLAIGKASVKLCRATEVVISQCFHLLGINPSQLNPFRLSSQPRCLDVENAHRFSRSRFELFTMRVFVAHPAFDKGSIFGKIWVNDENLARSDWTMAHDDHCYVSYFDHEWHQPLNITYGSLIPFGDPSCRRSVPISNPLKVHVLLHAMSDDKQHCYLLFHGRNDEILSRKWYDMEQDAECPEAECGAMELESRVGTVLINYILLKNAVDALMELQFWSHKHNVSVKIHGSIIAYYGEDLIKDGDILGRYKAVIFRTTNFTSTERKGALPLHRSLLAVPANKCLTIKANLVDVTSGKNYVHEESYRAAPGKDDNLLIECNYFSINLKVSWREIPNYFLLVKFRNIGLLTVLIFKWYVKFTVALQVIFVHNFWGHKCLNAFAEIGFCLEP</sequence>
<comment type="caution">
    <text evidence="5">The sequence shown here is derived from an EMBL/GenBank/DDBJ whole genome shotgun (WGS) entry which is preliminary data.</text>
</comment>
<proteinExistence type="predicted"/>